<dbReference type="Bgee" id="ENSMMUG00000057333">
    <property type="expression patterns" value="Expressed in intestine and 4 other cell types or tissues"/>
</dbReference>
<dbReference type="VEuPathDB" id="HostDB:ENSMMUG00000057333"/>
<proteinExistence type="predicted"/>
<reference evidence="1" key="4">
    <citation type="submission" date="2025-09" db="UniProtKB">
        <authorList>
            <consortium name="Ensembl"/>
        </authorList>
    </citation>
    <scope>IDENTIFICATION</scope>
    <source>
        <strain evidence="1">17573</strain>
    </source>
</reference>
<reference evidence="1" key="2">
    <citation type="submission" date="2019-01" db="EMBL/GenBank/DDBJ databases">
        <authorList>
            <person name="Graves T."/>
            <person name="Eichler E.E."/>
            <person name="Wilson R.K."/>
        </authorList>
    </citation>
    <scope>NUCLEOTIDE SEQUENCE [LARGE SCALE GENOMIC DNA]</scope>
    <source>
        <strain evidence="1">17573</strain>
    </source>
</reference>
<dbReference type="InParanoid" id="A0A5F8AD40"/>
<evidence type="ECO:0000313" key="1">
    <source>
        <dbReference type="Ensembl" id="ENSMMUP00000075302.1"/>
    </source>
</evidence>
<evidence type="ECO:0000313" key="2">
    <source>
        <dbReference type="Proteomes" id="UP000006718"/>
    </source>
</evidence>
<keyword evidence="2" id="KW-1185">Reference proteome</keyword>
<dbReference type="AlphaFoldDB" id="A0A5F8AD40"/>
<organism evidence="1 2">
    <name type="scientific">Macaca mulatta</name>
    <name type="common">Rhesus macaque</name>
    <dbReference type="NCBI Taxonomy" id="9544"/>
    <lineage>
        <taxon>Eukaryota</taxon>
        <taxon>Metazoa</taxon>
        <taxon>Chordata</taxon>
        <taxon>Craniata</taxon>
        <taxon>Vertebrata</taxon>
        <taxon>Euteleostomi</taxon>
        <taxon>Mammalia</taxon>
        <taxon>Eutheria</taxon>
        <taxon>Euarchontoglires</taxon>
        <taxon>Primates</taxon>
        <taxon>Haplorrhini</taxon>
        <taxon>Catarrhini</taxon>
        <taxon>Cercopithecidae</taxon>
        <taxon>Cercopithecinae</taxon>
        <taxon>Macaca</taxon>
    </lineage>
</organism>
<dbReference type="GeneTree" id="ENSGT01050000248103"/>
<accession>A0A5F8AD40</accession>
<dbReference type="Ensembl" id="ENSMMUT00000109361.1">
    <property type="protein sequence ID" value="ENSMMUP00000075302.1"/>
    <property type="gene ID" value="ENSMMUG00000057333.1"/>
</dbReference>
<reference evidence="2" key="1">
    <citation type="journal article" date="2007" name="Science">
        <title>Evolutionary and biomedical insights from the rhesus macaque genome.</title>
        <authorList>
            <person name="Gibbs R.A."/>
            <person name="Rogers J."/>
            <person name="Katze M.G."/>
            <person name="Bumgarner R."/>
            <person name="Weinstock G.M."/>
            <person name="Mardis E.R."/>
            <person name="Remington K.A."/>
            <person name="Strausberg R.L."/>
            <person name="Venter J.C."/>
            <person name="Wilson R.K."/>
            <person name="Batzer M.A."/>
            <person name="Bustamante C.D."/>
            <person name="Eichler E.E."/>
            <person name="Hahn M.W."/>
            <person name="Hardison R.C."/>
            <person name="Makova K.D."/>
            <person name="Miller W."/>
            <person name="Milosavljevic A."/>
            <person name="Palermo R.E."/>
            <person name="Siepel A."/>
            <person name="Sikela J.M."/>
            <person name="Attaway T."/>
            <person name="Bell S."/>
            <person name="Bernard K.E."/>
            <person name="Buhay C.J."/>
            <person name="Chandrabose M.N."/>
            <person name="Dao M."/>
            <person name="Davis C."/>
            <person name="Delehaunty K.D."/>
            <person name="Ding Y."/>
            <person name="Dinh H.H."/>
            <person name="Dugan-Rocha S."/>
            <person name="Fulton L.A."/>
            <person name="Gabisi R.A."/>
            <person name="Garner T.T."/>
            <person name="Godfrey J."/>
            <person name="Hawes A.C."/>
            <person name="Hernandez J."/>
            <person name="Hines S."/>
            <person name="Holder M."/>
            <person name="Hume J."/>
            <person name="Jhangiani S.N."/>
            <person name="Joshi V."/>
            <person name="Khan Z.M."/>
            <person name="Kirkness E.F."/>
            <person name="Cree A."/>
            <person name="Fowler R.G."/>
            <person name="Lee S."/>
            <person name="Lewis L.R."/>
            <person name="Li Z."/>
            <person name="Liu Y.-S."/>
            <person name="Moore S.M."/>
            <person name="Muzny D."/>
            <person name="Nazareth L.V."/>
            <person name="Ngo D.N."/>
            <person name="Okwuonu G.O."/>
            <person name="Pai G."/>
            <person name="Parker D."/>
            <person name="Paul H.A."/>
            <person name="Pfannkoch C."/>
            <person name="Pohl C.S."/>
            <person name="Rogers Y.-H.C."/>
            <person name="Ruiz S.J."/>
            <person name="Sabo A."/>
            <person name="Santibanez J."/>
            <person name="Schneider B.W."/>
            <person name="Smith S.M."/>
            <person name="Sodergren E."/>
            <person name="Svatek A.F."/>
            <person name="Utterback T.R."/>
            <person name="Vattathil S."/>
            <person name="Warren W."/>
            <person name="White C.S."/>
            <person name="Chinwalla A.T."/>
            <person name="Feng Y."/>
            <person name="Halpern A.L."/>
            <person name="Hillier L.W."/>
            <person name="Huang X."/>
            <person name="Minx P."/>
            <person name="Nelson J.O."/>
            <person name="Pepin K.H."/>
            <person name="Qin X."/>
            <person name="Sutton G.G."/>
            <person name="Venter E."/>
            <person name="Walenz B.P."/>
            <person name="Wallis J.W."/>
            <person name="Worley K.C."/>
            <person name="Yang S.-P."/>
            <person name="Jones S.M."/>
            <person name="Marra M.A."/>
            <person name="Rocchi M."/>
            <person name="Schein J.E."/>
            <person name="Baertsch R."/>
            <person name="Clarke L."/>
            <person name="Csuros M."/>
            <person name="Glasscock J."/>
            <person name="Harris R.A."/>
            <person name="Havlak P."/>
            <person name="Jackson A.R."/>
            <person name="Jiang H."/>
            <person name="Liu Y."/>
            <person name="Messina D.N."/>
            <person name="Shen Y."/>
            <person name="Song H.X.-Z."/>
            <person name="Wylie T."/>
            <person name="Zhang L."/>
            <person name="Birney E."/>
            <person name="Han K."/>
            <person name="Konkel M.K."/>
            <person name="Lee J."/>
            <person name="Smit A.F.A."/>
            <person name="Ullmer B."/>
            <person name="Wang H."/>
            <person name="Xing J."/>
            <person name="Burhans R."/>
            <person name="Cheng Z."/>
            <person name="Karro J.E."/>
            <person name="Ma J."/>
            <person name="Raney B."/>
            <person name="She X."/>
            <person name="Cox M.J."/>
            <person name="Demuth J.P."/>
            <person name="Dumas L.J."/>
            <person name="Han S.-G."/>
            <person name="Hopkins J."/>
            <person name="Karimpour-Fard A."/>
            <person name="Kim Y.H."/>
            <person name="Pollack J.R."/>
            <person name="Vinar T."/>
            <person name="Addo-Quaye C."/>
            <person name="Degenhardt J."/>
            <person name="Denby A."/>
            <person name="Hubisz M.J."/>
            <person name="Indap A."/>
            <person name="Kosiol C."/>
            <person name="Lahn B.T."/>
            <person name="Lawson H.A."/>
            <person name="Marklein A."/>
            <person name="Nielsen R."/>
            <person name="Vallender E.J."/>
            <person name="Clark A.G."/>
            <person name="Ferguson B."/>
            <person name="Hernandez R.D."/>
            <person name="Hirani K."/>
            <person name="Kehrer-Sawatzki H."/>
            <person name="Kolb J."/>
            <person name="Patil S."/>
            <person name="Pu L.-L."/>
            <person name="Ren Y."/>
            <person name="Smith D.G."/>
            <person name="Wheeler D.A."/>
            <person name="Schenck I."/>
            <person name="Ball E.V."/>
            <person name="Chen R."/>
            <person name="Cooper D.N."/>
            <person name="Giardine B."/>
            <person name="Hsu F."/>
            <person name="Kent W.J."/>
            <person name="Lesk A."/>
            <person name="Nelson D.L."/>
            <person name="O'brien W.E."/>
            <person name="Pruefer K."/>
            <person name="Stenson P.D."/>
            <person name="Wallace J.C."/>
            <person name="Ke H."/>
            <person name="Liu X.-M."/>
            <person name="Wang P."/>
            <person name="Xiang A.P."/>
            <person name="Yang F."/>
            <person name="Barber G.P."/>
            <person name="Haussler D."/>
            <person name="Karolchik D."/>
            <person name="Kern A.D."/>
            <person name="Kuhn R.M."/>
            <person name="Smith K.E."/>
            <person name="Zwieg A.S."/>
        </authorList>
    </citation>
    <scope>NUCLEOTIDE SEQUENCE [LARGE SCALE GENOMIC DNA]</scope>
    <source>
        <strain evidence="2">17573</strain>
    </source>
</reference>
<reference evidence="1" key="3">
    <citation type="submission" date="2025-08" db="UniProtKB">
        <authorList>
            <consortium name="Ensembl"/>
        </authorList>
    </citation>
    <scope>IDENTIFICATION</scope>
    <source>
        <strain evidence="1">17573</strain>
    </source>
</reference>
<protein>
    <submittedName>
        <fullName evidence="1">Uncharacterized protein</fullName>
    </submittedName>
</protein>
<name>A0A5F8AD40_MACMU</name>
<dbReference type="Proteomes" id="UP000006718">
    <property type="component" value="Chromosome 7"/>
</dbReference>
<sequence>TQGGSEKLVFGKGTKLTVNPCKYE</sequence>